<dbReference type="InterPro" id="IPR013189">
    <property type="entry name" value="Glyco_hydro_32_C"/>
</dbReference>
<dbReference type="Proteomes" id="UP000737018">
    <property type="component" value="Unassembled WGS sequence"/>
</dbReference>
<feature type="compositionally biased region" description="Polar residues" evidence="4">
    <location>
        <begin position="77"/>
        <end position="90"/>
    </location>
</feature>
<dbReference type="GO" id="GO:0004553">
    <property type="term" value="F:hydrolase activity, hydrolyzing O-glycosyl compounds"/>
    <property type="evidence" value="ECO:0007669"/>
    <property type="project" value="InterPro"/>
</dbReference>
<feature type="region of interest" description="Disordered" evidence="4">
    <location>
        <begin position="1"/>
        <end position="32"/>
    </location>
</feature>
<feature type="domain" description="Glycosyl hydrolase family 32 C-terminal" evidence="5">
    <location>
        <begin position="133"/>
        <end position="263"/>
    </location>
</feature>
<organism evidence="6 7">
    <name type="scientific">Castanea mollissima</name>
    <name type="common">Chinese chestnut</name>
    <dbReference type="NCBI Taxonomy" id="60419"/>
    <lineage>
        <taxon>Eukaryota</taxon>
        <taxon>Viridiplantae</taxon>
        <taxon>Streptophyta</taxon>
        <taxon>Embryophyta</taxon>
        <taxon>Tracheophyta</taxon>
        <taxon>Spermatophyta</taxon>
        <taxon>Magnoliopsida</taxon>
        <taxon>eudicotyledons</taxon>
        <taxon>Gunneridae</taxon>
        <taxon>Pentapetalae</taxon>
        <taxon>rosids</taxon>
        <taxon>fabids</taxon>
        <taxon>Fagales</taxon>
        <taxon>Fagaceae</taxon>
        <taxon>Castanea</taxon>
    </lineage>
</organism>
<evidence type="ECO:0000313" key="6">
    <source>
        <dbReference type="EMBL" id="KAF3951741.1"/>
    </source>
</evidence>
<comment type="caution">
    <text evidence="6">The sequence shown here is derived from an EMBL/GenBank/DDBJ whole genome shotgun (WGS) entry which is preliminary data.</text>
</comment>
<feature type="region of interest" description="Disordered" evidence="4">
    <location>
        <begin position="106"/>
        <end position="135"/>
    </location>
</feature>
<dbReference type="PANTHER" id="PTHR31953">
    <property type="entry name" value="BETA-FRUCTOFURANOSIDASE, INSOLUBLE ISOENZYME CWINV1-RELATED"/>
    <property type="match status" value="1"/>
</dbReference>
<dbReference type="Gene3D" id="2.60.120.560">
    <property type="entry name" value="Exo-inulinase, domain 1"/>
    <property type="match status" value="1"/>
</dbReference>
<dbReference type="InterPro" id="IPR013320">
    <property type="entry name" value="ConA-like_dom_sf"/>
</dbReference>
<keyword evidence="3" id="KW-0326">Glycosidase</keyword>
<reference evidence="6" key="1">
    <citation type="submission" date="2020-03" db="EMBL/GenBank/DDBJ databases">
        <title>Castanea mollissima Vanexum genome sequencing.</title>
        <authorList>
            <person name="Staton M."/>
        </authorList>
    </citation>
    <scope>NUCLEOTIDE SEQUENCE</scope>
    <source>
        <tissue evidence="6">Leaf</tissue>
    </source>
</reference>
<evidence type="ECO:0000313" key="7">
    <source>
        <dbReference type="Proteomes" id="UP000737018"/>
    </source>
</evidence>
<dbReference type="OrthoDB" id="1930580at2759"/>
<sequence>MNSNQRYVGEDSSDSWDNDVEATLPDQMGAGAVNSDYTIEELLSLTKSSSSGDEGVKTSGGVAINEPNPSRVPPTKQAGSSATTTKQATSMHPLIVQYPIQTGTHMKIQRRERSVPSLDPNQVDPQQLCSQKGASTNNGTVGPFGLLALASKDLTEQTAVYFRIFKRDGKYVVLMCSDQSRSSLREGLEKPIYGAFVNMDPNDRKISLRSLIDHSVIENFGGEGRTCITARVYPKLAIDKEAHLYAFNNGTLNVRISKLNAWSMKRAQLVPYQKEMK</sequence>
<feature type="compositionally biased region" description="Acidic residues" evidence="4">
    <location>
        <begin position="11"/>
        <end position="20"/>
    </location>
</feature>
<evidence type="ECO:0000256" key="3">
    <source>
        <dbReference type="ARBA" id="ARBA00023295"/>
    </source>
</evidence>
<accession>A0A8J4QI29</accession>
<dbReference type="InterPro" id="IPR001362">
    <property type="entry name" value="Glyco_hydro_32"/>
</dbReference>
<dbReference type="SMART" id="SM00640">
    <property type="entry name" value="Glyco_32"/>
    <property type="match status" value="1"/>
</dbReference>
<evidence type="ECO:0000256" key="4">
    <source>
        <dbReference type="SAM" id="MobiDB-lite"/>
    </source>
</evidence>
<dbReference type="InterPro" id="IPR050551">
    <property type="entry name" value="Fructan_Metab_Enzymes"/>
</dbReference>
<gene>
    <name evidence="6" type="ORF">CMV_022639</name>
</gene>
<dbReference type="GO" id="GO:0005975">
    <property type="term" value="P:carbohydrate metabolic process"/>
    <property type="evidence" value="ECO:0007669"/>
    <property type="project" value="InterPro"/>
</dbReference>
<protein>
    <recommendedName>
        <fullName evidence="5">Glycosyl hydrolase family 32 C-terminal domain-containing protein</fullName>
    </recommendedName>
</protein>
<dbReference type="Pfam" id="PF08244">
    <property type="entry name" value="Glyco_hydro_32C"/>
    <property type="match status" value="1"/>
</dbReference>
<comment type="similarity">
    <text evidence="1">Belongs to the glycosyl hydrolase 32 family.</text>
</comment>
<proteinExistence type="inferred from homology"/>
<evidence type="ECO:0000256" key="1">
    <source>
        <dbReference type="ARBA" id="ARBA00009902"/>
    </source>
</evidence>
<dbReference type="FunFam" id="2.60.120.560:FF:000002">
    <property type="entry name" value="Beta-fructofuranosidase, insoluble isoenzyme CWINV1"/>
    <property type="match status" value="1"/>
</dbReference>
<name>A0A8J4QI29_9ROSI</name>
<dbReference type="AlphaFoldDB" id="A0A8J4QI29"/>
<dbReference type="EMBL" id="JRKL02004800">
    <property type="protein sequence ID" value="KAF3951741.1"/>
    <property type="molecule type" value="Genomic_DNA"/>
</dbReference>
<feature type="region of interest" description="Disordered" evidence="4">
    <location>
        <begin position="45"/>
        <end position="93"/>
    </location>
</feature>
<dbReference type="SUPFAM" id="SSF49899">
    <property type="entry name" value="Concanavalin A-like lectins/glucanases"/>
    <property type="match status" value="1"/>
</dbReference>
<keyword evidence="2" id="KW-0378">Hydrolase</keyword>
<evidence type="ECO:0000259" key="5">
    <source>
        <dbReference type="Pfam" id="PF08244"/>
    </source>
</evidence>
<keyword evidence="7" id="KW-1185">Reference proteome</keyword>
<evidence type="ECO:0000256" key="2">
    <source>
        <dbReference type="ARBA" id="ARBA00022801"/>
    </source>
</evidence>
<feature type="compositionally biased region" description="Polar residues" evidence="4">
    <location>
        <begin position="119"/>
        <end position="135"/>
    </location>
</feature>